<evidence type="ECO:0000313" key="3">
    <source>
        <dbReference type="EMBL" id="MDR7083318.1"/>
    </source>
</evidence>
<dbReference type="InterPro" id="IPR050772">
    <property type="entry name" value="Hydratase-Decarb/MhpD_sf"/>
</dbReference>
<evidence type="ECO:0000256" key="1">
    <source>
        <dbReference type="ARBA" id="ARBA00023239"/>
    </source>
</evidence>
<protein>
    <submittedName>
        <fullName evidence="3">2-keto-4-pentenoate hydratase</fullName>
        <ecNumber evidence="3">4.2.1.80</ecNumber>
    </submittedName>
</protein>
<dbReference type="InterPro" id="IPR036663">
    <property type="entry name" value="Fumarylacetoacetase_C_sf"/>
</dbReference>
<gene>
    <name evidence="3" type="ORF">J2X01_002612</name>
</gene>
<dbReference type="Pfam" id="PF01557">
    <property type="entry name" value="FAA_hydrolase"/>
    <property type="match status" value="1"/>
</dbReference>
<dbReference type="InterPro" id="IPR011234">
    <property type="entry name" value="Fumarylacetoacetase-like_C"/>
</dbReference>
<accession>A0ABU1UDU0</accession>
<dbReference type="RefSeq" id="WP_310057820.1">
    <property type="nucleotide sequence ID" value="NZ_JAVDVQ010000010.1"/>
</dbReference>
<keyword evidence="1 3" id="KW-0456">Lyase</keyword>
<dbReference type="Gene3D" id="3.90.850.10">
    <property type="entry name" value="Fumarylacetoacetase-like, C-terminal domain"/>
    <property type="match status" value="1"/>
</dbReference>
<proteinExistence type="predicted"/>
<organism evidence="3 4">
    <name type="scientific">Arthrobacter ginsengisoli</name>
    <dbReference type="NCBI Taxonomy" id="1356565"/>
    <lineage>
        <taxon>Bacteria</taxon>
        <taxon>Bacillati</taxon>
        <taxon>Actinomycetota</taxon>
        <taxon>Actinomycetes</taxon>
        <taxon>Micrococcales</taxon>
        <taxon>Micrococcaceae</taxon>
        <taxon>Arthrobacter</taxon>
    </lineage>
</organism>
<dbReference type="EC" id="4.2.1.80" evidence="3"/>
<evidence type="ECO:0000313" key="4">
    <source>
        <dbReference type="Proteomes" id="UP001252243"/>
    </source>
</evidence>
<dbReference type="PANTHER" id="PTHR30143:SF0">
    <property type="entry name" value="2-KETO-4-PENTENOATE HYDRATASE"/>
    <property type="match status" value="1"/>
</dbReference>
<dbReference type="SUPFAM" id="SSF56529">
    <property type="entry name" value="FAH"/>
    <property type="match status" value="1"/>
</dbReference>
<dbReference type="PANTHER" id="PTHR30143">
    <property type="entry name" value="ACID HYDRATASE"/>
    <property type="match status" value="1"/>
</dbReference>
<keyword evidence="4" id="KW-1185">Reference proteome</keyword>
<dbReference type="EMBL" id="JAVDVQ010000010">
    <property type="protein sequence ID" value="MDR7083318.1"/>
    <property type="molecule type" value="Genomic_DNA"/>
</dbReference>
<dbReference type="Proteomes" id="UP001252243">
    <property type="component" value="Unassembled WGS sequence"/>
</dbReference>
<reference evidence="3 4" key="1">
    <citation type="submission" date="2023-07" db="EMBL/GenBank/DDBJ databases">
        <title>Sorghum-associated microbial communities from plants grown in Nebraska, USA.</title>
        <authorList>
            <person name="Schachtman D."/>
        </authorList>
    </citation>
    <scope>NUCLEOTIDE SEQUENCE [LARGE SCALE GENOMIC DNA]</scope>
    <source>
        <strain evidence="3 4">BE167</strain>
    </source>
</reference>
<sequence length="264" mass="29077">MSDIITEIAGDLYNARTLRTPIEFVRHRLPDNDKDAAYRISELVTQRREAAEGRYRVGRKVGLTNPIVQQRAGVDEPDYGIILDNMTFESPIERPASAYFHPKIEAEIAFVLKSDILDSDLASVEAAIDYVTPAMELVDNRYFSYKMGIVDTIADNAACEGIVTGPVRIPYGEIDLKQVEMVLYRGEEELTRGTGGNVMGDPINAIQWLAETSIRIGKPLRAGEILLSGSIGLIVDWDPNVTYTAKYSHGLGSVVALLTEAVDA</sequence>
<evidence type="ECO:0000259" key="2">
    <source>
        <dbReference type="Pfam" id="PF01557"/>
    </source>
</evidence>
<dbReference type="GO" id="GO:0008684">
    <property type="term" value="F:2-oxopent-4-enoate hydratase activity"/>
    <property type="evidence" value="ECO:0007669"/>
    <property type="project" value="UniProtKB-EC"/>
</dbReference>
<comment type="caution">
    <text evidence="3">The sequence shown here is derived from an EMBL/GenBank/DDBJ whole genome shotgun (WGS) entry which is preliminary data.</text>
</comment>
<name>A0ABU1UDU0_9MICC</name>
<feature type="domain" description="Fumarylacetoacetase-like C-terminal" evidence="2">
    <location>
        <begin position="89"/>
        <end position="231"/>
    </location>
</feature>